<evidence type="ECO:0000313" key="8">
    <source>
        <dbReference type="Proteomes" id="UP000050514"/>
    </source>
</evidence>
<gene>
    <name evidence="7" type="ORF">AC812_09495</name>
</gene>
<dbReference type="Gene3D" id="1.25.40.10">
    <property type="entry name" value="Tetratricopeptide repeat domain"/>
    <property type="match status" value="3"/>
</dbReference>
<evidence type="ECO:0000256" key="1">
    <source>
        <dbReference type="ARBA" id="ARBA00022737"/>
    </source>
</evidence>
<feature type="region of interest" description="Disordered" evidence="5">
    <location>
        <begin position="562"/>
        <end position="614"/>
    </location>
</feature>
<dbReference type="STRING" id="360411.AC812_09495"/>
<feature type="coiled-coil region" evidence="4">
    <location>
        <begin position="305"/>
        <end position="335"/>
    </location>
</feature>
<feature type="compositionally biased region" description="Pro residues" evidence="5">
    <location>
        <begin position="603"/>
        <end position="614"/>
    </location>
</feature>
<evidence type="ECO:0000256" key="3">
    <source>
        <dbReference type="PROSITE-ProRule" id="PRU00339"/>
    </source>
</evidence>
<keyword evidence="2 3" id="KW-0802">TPR repeat</keyword>
<dbReference type="InterPro" id="IPR013105">
    <property type="entry name" value="TPR_2"/>
</dbReference>
<feature type="compositionally biased region" description="Low complexity" evidence="5">
    <location>
        <begin position="573"/>
        <end position="602"/>
    </location>
</feature>
<name>A0A0P6X5C4_9CHLR</name>
<sequence length="614" mass="68970">MSTSDSAFEEVFRALEEGDRQRARDLLTRLLRRDQSNPQYWLWMSAVVETRKERIYCLKEALKRDPNNQAARRGLTLLGVLPPDPALIVPPRLQRRQWQVKIEKPAVQRPPISYKRLALYGLAAAAVIAIFLLVLFAPQLLRPREISQRPTISFRPVIAETSQPTAGLPTLTPTLRLPTPPWEGLQATYTPTAAYVRTPHAVIEAYAIGLRAFERGEWARAAQYFQQAIEADSTAPDLYYWLGEAERRSGQIGAALNAYNQAIRASPNFAPAFLGRARAGLAGSNPKIEDIRKDLQTALSLDPNLAEAYLELAQLDLNEERYEAALQNLDRAAELLPDSPLVYEYRARVLLAQGNAEAALADAQRANQLDLTLLPAYLTLGEAQQANGLYRQSIEPLEIYERFAQPPEPRVYALLGKAYLESGEEEKALRVFDEALRLDRLNFEVVMERGKLYLNRGDAQAALSDFNRALTIRPRSFEAALWRSRALLALEAYGDAYIQLNKIEGDAVSNERKAQLYYWRAISLEPLNVRAAINDWQRLLELGEEVVPAEWLEQARRQLSVLVTPTDTPPPTRTLTPTPTRQPTRTPTPTRTPPATRTFTPQPASPTSPPLSTP</sequence>
<organism evidence="7 8">
    <name type="scientific">Bellilinea caldifistulae</name>
    <dbReference type="NCBI Taxonomy" id="360411"/>
    <lineage>
        <taxon>Bacteria</taxon>
        <taxon>Bacillati</taxon>
        <taxon>Chloroflexota</taxon>
        <taxon>Anaerolineae</taxon>
        <taxon>Anaerolineales</taxon>
        <taxon>Anaerolineaceae</taxon>
        <taxon>Bellilinea</taxon>
    </lineage>
</organism>
<dbReference type="SUPFAM" id="SSF48452">
    <property type="entry name" value="TPR-like"/>
    <property type="match status" value="2"/>
</dbReference>
<dbReference type="Pfam" id="PF07719">
    <property type="entry name" value="TPR_2"/>
    <property type="match status" value="1"/>
</dbReference>
<dbReference type="Pfam" id="PF13432">
    <property type="entry name" value="TPR_16"/>
    <property type="match status" value="3"/>
</dbReference>
<evidence type="ECO:0000313" key="7">
    <source>
        <dbReference type="EMBL" id="KPL75195.1"/>
    </source>
</evidence>
<dbReference type="Proteomes" id="UP000050514">
    <property type="component" value="Unassembled WGS sequence"/>
</dbReference>
<feature type="repeat" description="TPR" evidence="3">
    <location>
        <begin position="306"/>
        <end position="339"/>
    </location>
</feature>
<dbReference type="PANTHER" id="PTHR44858">
    <property type="entry name" value="TETRATRICOPEPTIDE REPEAT PROTEIN 6"/>
    <property type="match status" value="1"/>
</dbReference>
<dbReference type="InterPro" id="IPR050498">
    <property type="entry name" value="Ycf3"/>
</dbReference>
<keyword evidence="8" id="KW-1185">Reference proteome</keyword>
<evidence type="ECO:0000256" key="2">
    <source>
        <dbReference type="ARBA" id="ARBA00022803"/>
    </source>
</evidence>
<dbReference type="EMBL" id="LGHJ01000015">
    <property type="protein sequence ID" value="KPL75195.1"/>
    <property type="molecule type" value="Genomic_DNA"/>
</dbReference>
<dbReference type="PANTHER" id="PTHR44858:SF1">
    <property type="entry name" value="UDP-N-ACETYLGLUCOSAMINE--PEPTIDE N-ACETYLGLUCOSAMINYLTRANSFERASE SPINDLY-RELATED"/>
    <property type="match status" value="1"/>
</dbReference>
<feature type="transmembrane region" description="Helical" evidence="6">
    <location>
        <begin position="117"/>
        <end position="141"/>
    </location>
</feature>
<keyword evidence="6" id="KW-0472">Membrane</keyword>
<keyword evidence="4" id="KW-0175">Coiled coil</keyword>
<evidence type="ECO:0000256" key="6">
    <source>
        <dbReference type="SAM" id="Phobius"/>
    </source>
</evidence>
<reference evidence="7 8" key="1">
    <citation type="submission" date="2015-07" db="EMBL/GenBank/DDBJ databases">
        <title>Draft genome of Bellilinea caldifistulae DSM 17877.</title>
        <authorList>
            <person name="Hemp J."/>
            <person name="Ward L.M."/>
            <person name="Pace L.A."/>
            <person name="Fischer W.W."/>
        </authorList>
    </citation>
    <scope>NUCLEOTIDE SEQUENCE [LARGE SCALE GENOMIC DNA]</scope>
    <source>
        <strain evidence="7 8">GOMI-1</strain>
    </source>
</reference>
<keyword evidence="6" id="KW-0812">Transmembrane</keyword>
<feature type="repeat" description="TPR" evidence="3">
    <location>
        <begin position="409"/>
        <end position="442"/>
    </location>
</feature>
<dbReference type="InterPro" id="IPR019734">
    <property type="entry name" value="TPR_rpt"/>
</dbReference>
<evidence type="ECO:0000256" key="5">
    <source>
        <dbReference type="SAM" id="MobiDB-lite"/>
    </source>
</evidence>
<evidence type="ECO:0000256" key="4">
    <source>
        <dbReference type="SAM" id="Coils"/>
    </source>
</evidence>
<dbReference type="AlphaFoldDB" id="A0A0P6X5C4"/>
<dbReference type="PROSITE" id="PS50293">
    <property type="entry name" value="TPR_REGION"/>
    <property type="match status" value="1"/>
</dbReference>
<keyword evidence="6" id="KW-1133">Transmembrane helix</keyword>
<dbReference type="RefSeq" id="WP_062158876.1">
    <property type="nucleotide sequence ID" value="NZ_LGHJ01000015.1"/>
</dbReference>
<feature type="repeat" description="TPR" evidence="3">
    <location>
        <begin position="443"/>
        <end position="476"/>
    </location>
</feature>
<dbReference type="PROSITE" id="PS50005">
    <property type="entry name" value="TPR"/>
    <property type="match status" value="4"/>
</dbReference>
<accession>A0A0P6X5C4</accession>
<comment type="caution">
    <text evidence="7">The sequence shown here is derived from an EMBL/GenBank/DDBJ whole genome shotgun (WGS) entry which is preliminary data.</text>
</comment>
<dbReference type="InterPro" id="IPR011990">
    <property type="entry name" value="TPR-like_helical_dom_sf"/>
</dbReference>
<proteinExistence type="predicted"/>
<dbReference type="SMART" id="SM00028">
    <property type="entry name" value="TPR"/>
    <property type="match status" value="6"/>
</dbReference>
<protein>
    <submittedName>
        <fullName evidence="7">Uncharacterized protein</fullName>
    </submittedName>
</protein>
<keyword evidence="1" id="KW-0677">Repeat</keyword>
<feature type="repeat" description="TPR" evidence="3">
    <location>
        <begin position="236"/>
        <end position="269"/>
    </location>
</feature>